<reference evidence="3" key="2">
    <citation type="journal article" date="2011" name="J. Bacteriol.">
        <title>Complete genome sequence of Cronobacter turicensis LMG 23827, a food-borne pathogen causing deaths in neonates.</title>
        <authorList>
            <person name="Stephan R."/>
            <person name="Lehner A."/>
            <person name="Tischler P."/>
            <person name="Rattei T."/>
        </authorList>
    </citation>
    <scope>NUCLEOTIDE SEQUENCE [LARGE SCALE GENOMIC DNA]</scope>
    <source>
        <strain evidence="3">DSM 18703 / CCUG 55852 / LMG 23827 / z3032</strain>
    </source>
</reference>
<accession>C9XV52</accession>
<sequence>MAPVITGFNFPSLLFLLTPPFFCMRILRRTIVARDKFVKIKLHFA</sequence>
<gene>
    <name evidence="2" type="ordered locus">Ctu_26080</name>
</gene>
<keyword evidence="3" id="KW-1185">Reference proteome</keyword>
<keyword evidence="1" id="KW-0472">Membrane</keyword>
<proteinExistence type="predicted"/>
<protein>
    <submittedName>
        <fullName evidence="2">Uncharacterized protein</fullName>
    </submittedName>
</protein>
<reference evidence="2 3" key="1">
    <citation type="journal article" date="2010" name="J. Bacteriol.">
        <title>Complete Genome Sequence of Cronobacter turicensis LMG 23827, a foodborne pathogen causing deaths in neonates.</title>
        <authorList>
            <person name="Stephan R."/>
            <person name="Lehner A."/>
            <person name="Tischler P."/>
            <person name="Rattei T."/>
        </authorList>
    </citation>
    <scope>NUCLEOTIDE SEQUENCE [LARGE SCALE GENOMIC DNA]</scope>
    <source>
        <strain evidence="3">DSM 18703 / CCUG 55852 / LMG 23827 / z3032</strain>
    </source>
</reference>
<keyword evidence="1" id="KW-1133">Transmembrane helix</keyword>
<evidence type="ECO:0000256" key="1">
    <source>
        <dbReference type="SAM" id="Phobius"/>
    </source>
</evidence>
<dbReference type="KEGG" id="ctu:CTU_26080"/>
<dbReference type="AlphaFoldDB" id="C9XV52"/>
<dbReference type="HOGENOM" id="CLU_3205284_0_0_6"/>
<name>C9XV52_CROTZ</name>
<evidence type="ECO:0000313" key="3">
    <source>
        <dbReference type="Proteomes" id="UP000002069"/>
    </source>
</evidence>
<feature type="transmembrane region" description="Helical" evidence="1">
    <location>
        <begin position="6"/>
        <end position="27"/>
    </location>
</feature>
<dbReference type="EMBL" id="FN543093">
    <property type="protein sequence ID" value="CBA31819.1"/>
    <property type="molecule type" value="Genomic_DNA"/>
</dbReference>
<keyword evidence="1" id="KW-0812">Transmembrane</keyword>
<evidence type="ECO:0000313" key="2">
    <source>
        <dbReference type="EMBL" id="CBA31819.1"/>
    </source>
</evidence>
<dbReference type="Proteomes" id="UP000002069">
    <property type="component" value="Chromosome"/>
</dbReference>
<organism evidence="2 3">
    <name type="scientific">Cronobacter turicensis (strain DSM 18703 / CCUG 55852 / LMG 23827 / z3032)</name>
    <dbReference type="NCBI Taxonomy" id="693216"/>
    <lineage>
        <taxon>Bacteria</taxon>
        <taxon>Pseudomonadati</taxon>
        <taxon>Pseudomonadota</taxon>
        <taxon>Gammaproteobacteria</taxon>
        <taxon>Enterobacterales</taxon>
        <taxon>Enterobacteriaceae</taxon>
        <taxon>Cronobacter</taxon>
    </lineage>
</organism>